<protein>
    <submittedName>
        <fullName evidence="1">Uncharacterized protein</fullName>
    </submittedName>
</protein>
<accession>A0ABU7JHS9</accession>
<dbReference type="EMBL" id="JAUGZK010000009">
    <property type="protein sequence ID" value="MEE2025025.1"/>
    <property type="molecule type" value="Genomic_DNA"/>
</dbReference>
<evidence type="ECO:0000313" key="2">
    <source>
        <dbReference type="Proteomes" id="UP001339167"/>
    </source>
</evidence>
<dbReference type="RefSeq" id="WP_330088347.1">
    <property type="nucleotide sequence ID" value="NZ_JAUGZK010000009.1"/>
</dbReference>
<evidence type="ECO:0000313" key="1">
    <source>
        <dbReference type="EMBL" id="MEE2025025.1"/>
    </source>
</evidence>
<gene>
    <name evidence="1" type="ORF">QWF21_12290</name>
</gene>
<proteinExistence type="predicted"/>
<dbReference type="Proteomes" id="UP001339167">
    <property type="component" value="Unassembled WGS sequence"/>
</dbReference>
<comment type="caution">
    <text evidence="1">The sequence shown here is derived from an EMBL/GenBank/DDBJ whole genome shotgun (WGS) entry which is preliminary data.</text>
</comment>
<organism evidence="1 2">
    <name type="scientific">Alkalimonas mucilaginosa</name>
    <dbReference type="NCBI Taxonomy" id="3057676"/>
    <lineage>
        <taxon>Bacteria</taxon>
        <taxon>Pseudomonadati</taxon>
        <taxon>Pseudomonadota</taxon>
        <taxon>Gammaproteobacteria</taxon>
        <taxon>Alkalimonas</taxon>
    </lineage>
</organism>
<name>A0ABU7JHS9_9GAMM</name>
<sequence>MGQPVTVYRWDDPGAPQLSSRTPSEIIDILTKCLVDGYGTKAPLGWTRPFYNASTQAVAFRNNVSDGGSGGYVKFFSDNGSNSAGALMRITHAVSMTAINELFHQGYTQAFELRAGIDRWALIGTSTSVYFFVSRDVPMSTPTSGINQTMFFGDYYPAISSDVSRCISIVSPSLNNDTGYGWSRTLDWLSSNGNFNGINCLLIFDADGYAQNRSYGLSVIYPTDSTSSAIFNDVPAQSQITYPVFIKMIGESGVTTGTDRMGTALFNSSLSPTYRGVLPGLVQMIYAGWRSYSWPTLIDVHGCQHWLLRNPSNGPCMFAIKLDEWINPYVPV</sequence>
<reference evidence="1 2" key="1">
    <citation type="submission" date="2023-06" db="EMBL/GenBank/DDBJ databases">
        <title>Alkalimonas sp., MEB004 an alkaliphilic bacterium isolated from Lonar Lake, India.</title>
        <authorList>
            <person name="Joshi A."/>
            <person name="Thite S."/>
        </authorList>
    </citation>
    <scope>NUCLEOTIDE SEQUENCE [LARGE SCALE GENOMIC DNA]</scope>
    <source>
        <strain evidence="1 2">MEB004</strain>
    </source>
</reference>
<keyword evidence="2" id="KW-1185">Reference proteome</keyword>